<dbReference type="Proteomes" id="UP000282323">
    <property type="component" value="Unassembled WGS sequence"/>
</dbReference>
<organism evidence="2 3">
    <name type="scientific">Natrarchaeobius chitinivorans</name>
    <dbReference type="NCBI Taxonomy" id="1679083"/>
    <lineage>
        <taxon>Archaea</taxon>
        <taxon>Methanobacteriati</taxon>
        <taxon>Methanobacteriota</taxon>
        <taxon>Stenosarchaea group</taxon>
        <taxon>Halobacteria</taxon>
        <taxon>Halobacteriales</taxon>
        <taxon>Natrialbaceae</taxon>
        <taxon>Natrarchaeobius</taxon>
    </lineage>
</organism>
<protein>
    <submittedName>
        <fullName evidence="2">Uncharacterized protein</fullName>
    </submittedName>
</protein>
<name>A0A3N6MEZ2_NATCH</name>
<dbReference type="OrthoDB" id="193769at2157"/>
<gene>
    <name evidence="2" type="ORF">EA473_09385</name>
</gene>
<evidence type="ECO:0000313" key="3">
    <source>
        <dbReference type="Proteomes" id="UP000282323"/>
    </source>
</evidence>
<proteinExistence type="predicted"/>
<dbReference type="AlphaFoldDB" id="A0A3N6MEZ2"/>
<keyword evidence="3" id="KW-1185">Reference proteome</keyword>
<dbReference type="EMBL" id="REGA01000006">
    <property type="protein sequence ID" value="RQG95250.1"/>
    <property type="molecule type" value="Genomic_DNA"/>
</dbReference>
<comment type="caution">
    <text evidence="2">The sequence shown here is derived from an EMBL/GenBank/DDBJ whole genome shotgun (WGS) entry which is preliminary data.</text>
</comment>
<accession>A0A3N6MEZ2</accession>
<evidence type="ECO:0000256" key="1">
    <source>
        <dbReference type="SAM" id="MobiDB-lite"/>
    </source>
</evidence>
<feature type="region of interest" description="Disordered" evidence="1">
    <location>
        <begin position="1"/>
        <end position="26"/>
    </location>
</feature>
<evidence type="ECO:0000313" key="2">
    <source>
        <dbReference type="EMBL" id="RQG95250.1"/>
    </source>
</evidence>
<reference evidence="2 3" key="1">
    <citation type="submission" date="2018-10" db="EMBL/GenBank/DDBJ databases">
        <title>Natrarchaeobius chitinivorans gen. nov., sp. nov., and Natrarchaeobius haloalkaliphilus sp. nov., alkaliphilic, chitin-utilizing haloarchaea from hypersaline alkaline lakes.</title>
        <authorList>
            <person name="Sorokin D.Y."/>
            <person name="Elcheninov A.G."/>
            <person name="Kostrikina N.A."/>
            <person name="Bale N.J."/>
            <person name="Sinninghe Damste J.S."/>
            <person name="Khijniak T.V."/>
            <person name="Kublanov I.V."/>
            <person name="Toshchakov S.V."/>
        </authorList>
    </citation>
    <scope>NUCLEOTIDE SEQUENCE [LARGE SCALE GENOMIC DNA]</scope>
    <source>
        <strain evidence="2 3">AArcht4T</strain>
    </source>
</reference>
<sequence>MTGCFWADDPFESVDPGGPDEDGPTRCPRCNTPIAMVSSIGPTTHVATPCGCRVPGDVLERDGDGT</sequence>